<comment type="caution">
    <text evidence="2">The sequence shown here is derived from an EMBL/GenBank/DDBJ whole genome shotgun (WGS) entry which is preliminary data.</text>
</comment>
<sequence>MMLFPPKPPPAPRELRLNPLAEVFLPSYAKELNPSASIFEPKCGDAPPISKAGAQCDKVIEDPYEFNDQNIPGELKIIEADIMPIPSDEPETPYKSERRSIVTPLIIDGSLRTQHTSTLPVDDVRQSAADADKYLDGQEPYEDSRGQDCHHYSYFGHPVYRKNSTNPAHSLFVILAPTKSFGSHLARLDDQMLRQYTVLNEAKKLVDPVGYCGSISTLHLKGRGLIEAVTGEVCKLYGAGFWSKDSYDYDDDQIFEDPMDHKGYEALMMTPINGFFNIPGIVTSSDHETEADILYHQHVEALKSARIARQDARALGRPSRCQDVTQEILDEPVAIATFSRTSDGIRNTAVDSDWAKSVGLDGIFDQAASDLNEGKWDGTLRSIPEITVISLSEVHEEVSEEDSDDNSPNRAHEVSHCHPDDLIGDSIGFGLDNSTTQTEISVEEEEVYIYKPSAVEESPSNDDANGADREVERTLDTEFPLNGSHDHDQQPAGTLEALVITRCYGEEDDGDDYVSKSSASAEDMTAVHSVHATMKSKTLPSLVPRCKVSGLLGEDDMSRHAPQYISRTLLSTPSLPSNTPPSSPYKRPPSNTPNRMRVLYLDEAPDRDYDDNSEGGSVLSDVLEWPSCFTDEEDELGEASEKLPPLPESPEQERVENEYEEAVDVDEARFLGEHNSVPLKGRALPQKSCEGESRVASVNCATDFSISSSSTDVDIDEGLSGLDLLFKLLEKTIWDSEQCREEQNLTNTAKLLNDIEDPELNRIVNLPESPRQENIHEKVEQYHLEVATPANLRTLDLDWLFDIDESAVLEKHECHVEENTEVEIADVEWSAAVEKGSTPGSIEVVLESLILQNEEPIEGKASINATSAVEDETVVDLLIGIPGPLVEPAQWEEQVTEPEDGIDMFSLPLIPGAYPESPTIACQDAEISEDEDLQFIPLIPGAYPVSPIIGAQVLEMNEDVDLDIMPFIPGSFPQSLALDTLDKLDCREDISVFSLPSADEDTDHGTLHGLAQITTGRSLTSAEVSGSESNKSLAFDSDLSWLSYSSVWKYIDDGDDMFEPESSTVKASATQLEDAPLTEAKVDMKNFKQTEPVQHPFLAISKPLQPSCTGFLDNLTFENPSAEHLDFSFSHSLPPPLHQARRPLYSPITASLNMIKEFITSKLPISLHDPAHEDQ</sequence>
<dbReference type="AlphaFoldDB" id="A0A0G2GB27"/>
<keyword evidence="3" id="KW-1185">Reference proteome</keyword>
<evidence type="ECO:0000256" key="1">
    <source>
        <dbReference type="SAM" id="MobiDB-lite"/>
    </source>
</evidence>
<feature type="region of interest" description="Disordered" evidence="1">
    <location>
        <begin position="567"/>
        <end position="594"/>
    </location>
</feature>
<name>A0A0G2GB27_PHACM</name>
<feature type="region of interest" description="Disordered" evidence="1">
    <location>
        <begin position="394"/>
        <end position="419"/>
    </location>
</feature>
<feature type="region of interest" description="Disordered" evidence="1">
    <location>
        <begin position="451"/>
        <end position="470"/>
    </location>
</feature>
<dbReference type="Proteomes" id="UP000053317">
    <property type="component" value="Unassembled WGS sequence"/>
</dbReference>
<evidence type="ECO:0000313" key="2">
    <source>
        <dbReference type="EMBL" id="KKY14330.1"/>
    </source>
</evidence>
<protein>
    <submittedName>
        <fullName evidence="2">Uncharacterized protein</fullName>
    </submittedName>
</protein>
<feature type="compositionally biased region" description="Low complexity" evidence="1">
    <location>
        <begin position="568"/>
        <end position="577"/>
    </location>
</feature>
<feature type="compositionally biased region" description="Pro residues" evidence="1">
    <location>
        <begin position="578"/>
        <end position="591"/>
    </location>
</feature>
<feature type="compositionally biased region" description="Basic and acidic residues" evidence="1">
    <location>
        <begin position="410"/>
        <end position="419"/>
    </location>
</feature>
<proteinExistence type="predicted"/>
<organism evidence="2 3">
    <name type="scientific">Phaeomoniella chlamydospora</name>
    <name type="common">Phaeoacremonium chlamydosporum</name>
    <dbReference type="NCBI Taxonomy" id="158046"/>
    <lineage>
        <taxon>Eukaryota</taxon>
        <taxon>Fungi</taxon>
        <taxon>Dikarya</taxon>
        <taxon>Ascomycota</taxon>
        <taxon>Pezizomycotina</taxon>
        <taxon>Eurotiomycetes</taxon>
        <taxon>Chaetothyriomycetidae</taxon>
        <taxon>Phaeomoniellales</taxon>
        <taxon>Phaeomoniellaceae</taxon>
        <taxon>Phaeomoniella</taxon>
    </lineage>
</organism>
<feature type="region of interest" description="Disordered" evidence="1">
    <location>
        <begin position="633"/>
        <end position="653"/>
    </location>
</feature>
<reference evidence="2 3" key="2">
    <citation type="submission" date="2015-05" db="EMBL/GenBank/DDBJ databases">
        <authorList>
            <person name="Morales-Cruz A."/>
            <person name="Amrine K.C."/>
            <person name="Cantu D."/>
        </authorList>
    </citation>
    <scope>NUCLEOTIDE SEQUENCE [LARGE SCALE GENOMIC DNA]</scope>
    <source>
        <strain evidence="2">UCRPC4</strain>
    </source>
</reference>
<accession>A0A0G2GB27</accession>
<gene>
    <name evidence="2" type="ORF">UCRPC4_g06785</name>
</gene>
<dbReference type="EMBL" id="LCWF01000231">
    <property type="protein sequence ID" value="KKY14330.1"/>
    <property type="molecule type" value="Genomic_DNA"/>
</dbReference>
<evidence type="ECO:0000313" key="3">
    <source>
        <dbReference type="Proteomes" id="UP000053317"/>
    </source>
</evidence>
<reference evidence="2 3" key="1">
    <citation type="submission" date="2015-05" db="EMBL/GenBank/DDBJ databases">
        <title>Distinctive expansion of gene families associated with plant cell wall degradation and secondary metabolism in the genomes of grapevine trunk pathogens.</title>
        <authorList>
            <person name="Lawrence D.P."/>
            <person name="Travadon R."/>
            <person name="Rolshausen P.E."/>
            <person name="Baumgartner K."/>
        </authorList>
    </citation>
    <scope>NUCLEOTIDE SEQUENCE [LARGE SCALE GENOMIC DNA]</scope>
    <source>
        <strain evidence="2">UCRPC4</strain>
    </source>
</reference>